<comment type="cofactor">
    <cofactor evidence="1">
        <name>heme b</name>
        <dbReference type="ChEBI" id="CHEBI:60344"/>
    </cofactor>
</comment>
<dbReference type="Proteomes" id="UP000799779">
    <property type="component" value="Unassembled WGS sequence"/>
</dbReference>
<dbReference type="OrthoDB" id="3207336at2759"/>
<dbReference type="InterPro" id="IPR006314">
    <property type="entry name" value="Dyp_peroxidase"/>
</dbReference>
<evidence type="ECO:0000256" key="1">
    <source>
        <dbReference type="ARBA" id="ARBA00001970"/>
    </source>
</evidence>
<feature type="domain" description="DyP dimeric alpha+beta barrel" evidence="10">
    <location>
        <begin position="13"/>
        <end position="221"/>
    </location>
</feature>
<evidence type="ECO:0000256" key="3">
    <source>
        <dbReference type="ARBA" id="ARBA00022617"/>
    </source>
</evidence>
<dbReference type="Pfam" id="PF20628">
    <property type="entry name" value="Dyp_perox_C"/>
    <property type="match status" value="1"/>
</dbReference>
<dbReference type="PROSITE" id="PS51404">
    <property type="entry name" value="DYP_PEROXIDASE"/>
    <property type="match status" value="1"/>
</dbReference>
<dbReference type="InterPro" id="IPR049509">
    <property type="entry name" value="DyP_N"/>
</dbReference>
<reference evidence="11" key="1">
    <citation type="journal article" date="2020" name="Stud. Mycol.">
        <title>101 Dothideomycetes genomes: a test case for predicting lifestyles and emergence of pathogens.</title>
        <authorList>
            <person name="Haridas S."/>
            <person name="Albert R."/>
            <person name="Binder M."/>
            <person name="Bloem J."/>
            <person name="Labutti K."/>
            <person name="Salamov A."/>
            <person name="Andreopoulos B."/>
            <person name="Baker S."/>
            <person name="Barry K."/>
            <person name="Bills G."/>
            <person name="Bluhm B."/>
            <person name="Cannon C."/>
            <person name="Castanera R."/>
            <person name="Culley D."/>
            <person name="Daum C."/>
            <person name="Ezra D."/>
            <person name="Gonzalez J."/>
            <person name="Henrissat B."/>
            <person name="Kuo A."/>
            <person name="Liang C."/>
            <person name="Lipzen A."/>
            <person name="Lutzoni F."/>
            <person name="Magnuson J."/>
            <person name="Mondo S."/>
            <person name="Nolan M."/>
            <person name="Ohm R."/>
            <person name="Pangilinan J."/>
            <person name="Park H.-J."/>
            <person name="Ramirez L."/>
            <person name="Alfaro M."/>
            <person name="Sun H."/>
            <person name="Tritt A."/>
            <person name="Yoshinaga Y."/>
            <person name="Zwiers L.-H."/>
            <person name="Turgeon B."/>
            <person name="Goodwin S."/>
            <person name="Spatafora J."/>
            <person name="Crous P."/>
            <person name="Grigoriev I."/>
        </authorList>
    </citation>
    <scope>NUCLEOTIDE SEQUENCE</scope>
    <source>
        <strain evidence="11">CBS 123094</strain>
    </source>
</reference>
<dbReference type="GO" id="GO:0004601">
    <property type="term" value="F:peroxidase activity"/>
    <property type="evidence" value="ECO:0007669"/>
    <property type="project" value="UniProtKB-KW"/>
</dbReference>
<gene>
    <name evidence="11" type="ORF">P154DRAFT_619616</name>
</gene>
<evidence type="ECO:0000259" key="9">
    <source>
        <dbReference type="Pfam" id="PF20628"/>
    </source>
</evidence>
<protein>
    <submittedName>
        <fullName evidence="11">Dyp-type peroxidase</fullName>
    </submittedName>
</protein>
<dbReference type="PANTHER" id="PTHR30521:SF4">
    <property type="entry name" value="DEFERROCHELATASE"/>
    <property type="match status" value="1"/>
</dbReference>
<proteinExistence type="inferred from homology"/>
<accession>A0A6A5WHC4</accession>
<keyword evidence="6" id="KW-0560">Oxidoreductase</keyword>
<keyword evidence="3" id="KW-0349">Heme</keyword>
<dbReference type="GO" id="GO:0020037">
    <property type="term" value="F:heme binding"/>
    <property type="evidence" value="ECO:0007669"/>
    <property type="project" value="InterPro"/>
</dbReference>
<keyword evidence="5" id="KW-0732">Signal</keyword>
<dbReference type="InterPro" id="IPR048328">
    <property type="entry name" value="Dyp_perox_C"/>
</dbReference>
<sequence>MASNVSQTVDMFNVQGDIWSRGFPKRFETYYLFTINGGDSNEKQFSQCLRKLTETTTEDGTPLLSTLAKVKDDHAKILERKREERNMMECRSDVTNDEDDHPVYPVANALIAFTSEGLNAIQRGFENGESLDMFSVRMTNPAFYGGMARPGIATKLNDPPSRNYDGPFNNPDIRIHGLLKIGGSSKKEVDDRLKLIQDTLEHGRLISDVAEISRIDGWTRPKPNRGKEHFGFQDHISQPLIDGIDDDEPEILPFSMKTDSSLLIVSEKTASEAPGRLATRPPWMFGGSFLVFRKLEQDVPAFEALTKKFLEYSCQSPGHMGAKLMGRWKSGAPIAMPAFHTNDSSDPKSAKLINNFIYGGDICPASAHIRKTNPRNLKQSAEQNFPRAPLAKIIRNGIPYGSDYNGDPADTSKRGLLFACYQSHIEDGFEQMQVDWANSEIFPEADTGLDPIIGQVGQSASGTNGNLDTFITTNTTDTEKGKNNTKSVSFRQFVTMRGGGYFFVPSISALHNDLGQA</sequence>
<dbReference type="GO" id="GO:0005829">
    <property type="term" value="C:cytosol"/>
    <property type="evidence" value="ECO:0007669"/>
    <property type="project" value="TreeGrafter"/>
</dbReference>
<dbReference type="GO" id="GO:0046872">
    <property type="term" value="F:metal ion binding"/>
    <property type="evidence" value="ECO:0007669"/>
    <property type="project" value="UniProtKB-KW"/>
</dbReference>
<evidence type="ECO:0000256" key="8">
    <source>
        <dbReference type="ARBA" id="ARBA00025737"/>
    </source>
</evidence>
<organism evidence="11 12">
    <name type="scientific">Amniculicola lignicola CBS 123094</name>
    <dbReference type="NCBI Taxonomy" id="1392246"/>
    <lineage>
        <taxon>Eukaryota</taxon>
        <taxon>Fungi</taxon>
        <taxon>Dikarya</taxon>
        <taxon>Ascomycota</taxon>
        <taxon>Pezizomycotina</taxon>
        <taxon>Dothideomycetes</taxon>
        <taxon>Pleosporomycetidae</taxon>
        <taxon>Pleosporales</taxon>
        <taxon>Amniculicolaceae</taxon>
        <taxon>Amniculicola</taxon>
    </lineage>
</organism>
<dbReference type="PANTHER" id="PTHR30521">
    <property type="entry name" value="DEFERROCHELATASE/PEROXIDASE"/>
    <property type="match status" value="1"/>
</dbReference>
<evidence type="ECO:0000256" key="7">
    <source>
        <dbReference type="ARBA" id="ARBA00023004"/>
    </source>
</evidence>
<evidence type="ECO:0000256" key="5">
    <source>
        <dbReference type="ARBA" id="ARBA00022729"/>
    </source>
</evidence>
<keyword evidence="12" id="KW-1185">Reference proteome</keyword>
<evidence type="ECO:0000313" key="12">
    <source>
        <dbReference type="Proteomes" id="UP000799779"/>
    </source>
</evidence>
<evidence type="ECO:0000256" key="2">
    <source>
        <dbReference type="ARBA" id="ARBA00022559"/>
    </source>
</evidence>
<evidence type="ECO:0000256" key="6">
    <source>
        <dbReference type="ARBA" id="ARBA00023002"/>
    </source>
</evidence>
<evidence type="ECO:0000259" key="10">
    <source>
        <dbReference type="Pfam" id="PF21105"/>
    </source>
</evidence>
<dbReference type="Pfam" id="PF21105">
    <property type="entry name" value="DyP_N"/>
    <property type="match status" value="1"/>
</dbReference>
<comment type="similarity">
    <text evidence="8">Belongs to the DyP-type peroxidase family.</text>
</comment>
<dbReference type="SUPFAM" id="SSF54909">
    <property type="entry name" value="Dimeric alpha+beta barrel"/>
    <property type="match status" value="1"/>
</dbReference>
<evidence type="ECO:0000256" key="4">
    <source>
        <dbReference type="ARBA" id="ARBA00022723"/>
    </source>
</evidence>
<keyword evidence="4" id="KW-0479">Metal-binding</keyword>
<evidence type="ECO:0000313" key="11">
    <source>
        <dbReference type="EMBL" id="KAF2001300.1"/>
    </source>
</evidence>
<dbReference type="EMBL" id="ML977584">
    <property type="protein sequence ID" value="KAF2001300.1"/>
    <property type="molecule type" value="Genomic_DNA"/>
</dbReference>
<keyword evidence="2 11" id="KW-0575">Peroxidase</keyword>
<dbReference type="InterPro" id="IPR011008">
    <property type="entry name" value="Dimeric_a/b-barrel"/>
</dbReference>
<dbReference type="NCBIfam" id="TIGR01413">
    <property type="entry name" value="Dyp_perox_fam"/>
    <property type="match status" value="1"/>
</dbReference>
<name>A0A6A5WHC4_9PLEO</name>
<dbReference type="AlphaFoldDB" id="A0A6A5WHC4"/>
<keyword evidence="7" id="KW-0408">Iron</keyword>
<feature type="domain" description="Dyp-type peroxidase C-terminal" evidence="9">
    <location>
        <begin position="279"/>
        <end position="436"/>
    </location>
</feature>